<keyword evidence="2" id="KW-0964">Secreted</keyword>
<protein>
    <submittedName>
        <fullName evidence="10">DUF5979 domain-containing protein</fullName>
    </submittedName>
</protein>
<feature type="domain" description="DUF5979" evidence="8">
    <location>
        <begin position="679"/>
        <end position="776"/>
    </location>
</feature>
<evidence type="ECO:0000256" key="4">
    <source>
        <dbReference type="SAM" id="MobiDB-lite"/>
    </source>
</evidence>
<feature type="compositionally biased region" description="Low complexity" evidence="4">
    <location>
        <begin position="2839"/>
        <end position="2850"/>
    </location>
</feature>
<organism evidence="10 11">
    <name type="scientific">Roseateles albus</name>
    <dbReference type="NCBI Taxonomy" id="2987525"/>
    <lineage>
        <taxon>Bacteria</taxon>
        <taxon>Pseudomonadati</taxon>
        <taxon>Pseudomonadota</taxon>
        <taxon>Betaproteobacteria</taxon>
        <taxon>Burkholderiales</taxon>
        <taxon>Sphaerotilaceae</taxon>
        <taxon>Roseateles</taxon>
    </lineage>
</organism>
<feature type="domain" description="DUF5979" evidence="8">
    <location>
        <begin position="572"/>
        <end position="668"/>
    </location>
</feature>
<keyword evidence="11" id="KW-1185">Reference proteome</keyword>
<dbReference type="SUPFAM" id="SSF117074">
    <property type="entry name" value="Hypothetical protein PA1324"/>
    <property type="match status" value="1"/>
</dbReference>
<evidence type="ECO:0000259" key="8">
    <source>
        <dbReference type="Pfam" id="PF19407"/>
    </source>
</evidence>
<dbReference type="InterPro" id="IPR026588">
    <property type="entry name" value="Choice_anch_A"/>
</dbReference>
<dbReference type="Pfam" id="PF17210">
    <property type="entry name" value="SdrD_B"/>
    <property type="match status" value="1"/>
</dbReference>
<dbReference type="Pfam" id="PF01345">
    <property type="entry name" value="DUF11"/>
    <property type="match status" value="2"/>
</dbReference>
<dbReference type="InterPro" id="IPR046022">
    <property type="entry name" value="DUF5979"/>
</dbReference>
<evidence type="ECO:0000256" key="5">
    <source>
        <dbReference type="SAM" id="SignalP"/>
    </source>
</evidence>
<evidence type="ECO:0000313" key="11">
    <source>
        <dbReference type="Proteomes" id="UP001221189"/>
    </source>
</evidence>
<dbReference type="InterPro" id="IPR001434">
    <property type="entry name" value="OmcB-like_DUF11"/>
</dbReference>
<sequence length="2890" mass="288269">MTVKTSRSLRFGWASRLPMALPLALVLGQLLFSAQALAANLGAQTSACLGSACPVSYPAVNACGALGANGYDEGYAIVTGGNMDISQGSEAEGRMYIGGSLSIAPSRFYNLIAVGAGSCVVPRNSSVTGQPGLVVGGGISVGSGSTFALDGLGLVTNALVGGTKSGTGQVTSLGAINYGALVPASPVDFASLRSNSAYWASLPANGSTVNQFGTLTFTGSGSASLQVFTLSAGVSGVAIDFQSIPANATVLINVTAAGTVSINSNAFFENLGSFSTSLTRRIVWNFANASQVNLTGTAQFKGSVVVPNGSLMQAVPGTNGRLIVSGDLTQNSAGSEFHSYDFTGDLPNPPSPASLVFTKAYTNNPSPSKISSQPAITVRAVCSAAGTRTVTFTPPATGTIAGLSSGESCTLSETALSGGSLSGGYKFSVLSAASFSGSNPRVLSAGSNAVTVSNPLIAPTPAVLSLTKSYSNNSPNRVSTQPSITVQAVCSVSGTRTTSFTAGSTGTISGLIVGETCTVTETAITGGSLSGGYSFGSPAAAVISLNAATPLTANTAVSIANPLVAPTPAVLSLSKSFSNNSPNRVSTQPTINVQAVCSVSGTKTTSFTAGTTGTLSGLIVGETCTVTETAISGGTLSGGYSFAAPSAAVISLGTSTPLVANTAVSITNPLVAPAPAALRLTKAYSGDTSPSRVTAQPTIGVRAVCSVSGSKTTSFTAGSTGSITGLVVGETCTVTETSVSGGSLSGGYTFSSPSAATISLSPSTPLVASTAVTITNPLVAPGSALLSISKAFSNDTSPSKVSTLPSISVQAICSISGSKSTSFNAGTIGTIAGLVQGETCTVTETAISGGALSGGYAFAAPAAATISLGAATPLTATTSVLITNPLVAPTPARLNLTKAFSNDTAPSKVTSQPSITVQAVCSVSGVKSTSFTAGTTGSITGLIVGETCTVTETAISGGTLAGGYAFASPAAASVSLNAATPLVANTAVVITNPLLVPTPAQLSFVKRYTNDTAPSKVTAPPTISVQAICSVSGVKSTSFTADSTGSITGLIVGETCTVTETGISGGTLAGGYRFASPTAAAVSLSAATPLTASTAVTITNPLVAPEPAVLNFSKVFTGDTVPSKVSTPPTISVQAQCSVSGLKSTSFLADGTGSISGLIVGETCTVTETAISGGALSGGYGFAAPTAAAVSLAPTTALSASNAVTISNPLLAPGAAVLSISKRYANDASPSLVSTPPTISVQAQCSVSGVKTLSFNAGSVGTLAGLVVGETCALSETGLSGGVLTGGYSFGPLAQALISLGANTALSANTAVTITNPLLAPSPAQLSITKAFSNDTVPSKVSAPPTITVQAQCTISGTRSTSFTAGTTGVIAGLVVGETCALSETAVSGGALSGGYRFQAPAAAQISLSSSSPLTANTAVVVTNPLLPPPAPASLRLSKLFANDSSPSAVLVPPDISVMAQCSASGSRSVRFRAGSVGEINDLLAGETCVLSETAISGGSLREGYRFAPSSAALISLGANSVLTGLTPVTITNQLLPPGGAVLNLSKSYANDTVPSRVLQQPSIFVQAQCSSSGLKTTSFTAGSIGTISGLLEGEICTVSETAVSGGTLADGYSFAPVQTAQVSLAAGTPLTASTDVNITNLLQAPAAAELRFTKRWLNDASPSRVTLAPTITVRAQCAITGLHSLSFPSSSVGRMTGLVVGETCQLSETAVEGGALAGGYAFEPPASAQFSLAPNEALSALNEVSLSNPLLPPGAAALNISKRWANDALPSLVLTPPMITVQALCSVSGLKSVTFSAAETARLGGLVLGETCALSETRLEGGSLPPGYSFAPVSAAAVSLLASTPLQANTQVTLTNPLQAPKPARILISKRFDGNAAALTQMPQISVQAACSVSGLKTVSFTPPALGAIEDLSSGETCLLTETAATGAVLSGGHVLAPVSSALITPAASVTVQTGDNAVLISNAVLMPQVLTVAKAYQGDTARLLVQPQITVQAQCSSSGLQSITFRPPATGSIGGLAIGESCELSETLVSGAQLSGGFVLAAANTAQFSPSARLQIVAGSNNATVINRITPPDPQVDLIVRKSHGAGVLTEGRVATYTVVVSNRGAAATTAPYSIVDTLPAGLTVAALPAGQGWDCSATVLGSNLASCTSSTQIAAAGTKPVDNPNPIRLQVVVAKAEGSAAALSCAVAPRTLTNVVTVSGGGEGSDPAVTGNNRYEDVASVQPLSSISGEVWLDVNHDRQKNAGEGGKGGVLVEVLDSLGNLAGSGLSDPQGQYRIDGLAPGEGYSVRFKDPASGAYFGRPVSRDPAGGNDPSATPGVGVVAGGTIQNVTVPACGPGRLQQSLPLDPAGVAYCSSTRAPMAGVKVELLDKAGGLVPAACMVGGVNSVTTQIGMNGVVDGGYSLFLVNPPPPDCPGAGDYRLRVTAADGSGPSSMIPPRPGSLLAPANCSNGAAASSSGVCTVQDQAGPPALDQPTPYYLQLKLDPARGPDVVNNHIALDACSAPQLFVAKTVDRQVAEVGESVRYAVTVKRADAGTEPLIDAQVIDKLPAGFKYIPGTAQADGRAIADPLQFGGSEMHFKLGNLQAKALVRLSYRVRIGVGSQQGTGINRVQACVGGAKSFCSNEAQAKVKVSGGVFSQEACVIGKVYLDCNHNQMQDDEEIGIPGVRLYMEDGSYSVTDVEGKYSRCGLSPHTHVLVTDSSTLPRGSRLVTSSNRNAGDAASLFLDLRHGDLQRADFIEGSCAPGVVAEVQRRRNQGETGLPLRTPAAAALALRFDPGIETPTVPASNAAPVALAAPTDLTEATQAPLATLCMPRRAPVLAMPPPERPRPKLKPPVKAAAVATSKPDVPPRAAPPKKALPKASARLPMPPMPPLPPMAPSLPECAE</sequence>
<dbReference type="RefSeq" id="WP_273600980.1">
    <property type="nucleotide sequence ID" value="NZ_JAQQXT010000008.1"/>
</dbReference>
<feature type="domain" description="Choice-of-anchor A" evidence="9">
    <location>
        <begin position="73"/>
        <end position="337"/>
    </location>
</feature>
<evidence type="ECO:0000256" key="2">
    <source>
        <dbReference type="ARBA" id="ARBA00022525"/>
    </source>
</evidence>
<dbReference type="InterPro" id="IPR013783">
    <property type="entry name" value="Ig-like_fold"/>
</dbReference>
<evidence type="ECO:0000259" key="7">
    <source>
        <dbReference type="Pfam" id="PF17210"/>
    </source>
</evidence>
<reference evidence="10 11" key="1">
    <citation type="submission" date="2022-10" db="EMBL/GenBank/DDBJ databases">
        <title>Paucibacter sp. hw1 Genome sequencing.</title>
        <authorList>
            <person name="Park S."/>
        </authorList>
    </citation>
    <scope>NUCLEOTIDE SEQUENCE [LARGE SCALE GENOMIC DNA]</scope>
    <source>
        <strain evidence="11">hw1</strain>
    </source>
</reference>
<gene>
    <name evidence="10" type="ORF">PRZ03_14655</name>
</gene>
<evidence type="ECO:0000259" key="6">
    <source>
        <dbReference type="Pfam" id="PF01345"/>
    </source>
</evidence>
<evidence type="ECO:0000313" key="10">
    <source>
        <dbReference type="EMBL" id="MDC8772822.1"/>
    </source>
</evidence>
<dbReference type="Proteomes" id="UP001221189">
    <property type="component" value="Unassembled WGS sequence"/>
</dbReference>
<feature type="domain" description="DUF5979" evidence="8">
    <location>
        <begin position="1112"/>
        <end position="1208"/>
    </location>
</feature>
<dbReference type="NCBIfam" id="TIGR01451">
    <property type="entry name" value="B_ant_repeat"/>
    <property type="match status" value="1"/>
</dbReference>
<dbReference type="InterPro" id="IPR047589">
    <property type="entry name" value="DUF11_rpt"/>
</dbReference>
<dbReference type="InterPro" id="IPR033764">
    <property type="entry name" value="Sdr_B"/>
</dbReference>
<feature type="domain" description="SD-repeat containing protein B" evidence="7">
    <location>
        <begin position="2230"/>
        <end position="2297"/>
    </location>
</feature>
<dbReference type="Pfam" id="PF19407">
    <property type="entry name" value="DUF5979"/>
    <property type="match status" value="7"/>
</dbReference>
<feature type="compositionally biased region" description="Pro residues" evidence="4">
    <location>
        <begin position="2871"/>
        <end position="2883"/>
    </location>
</feature>
<comment type="subcellular location">
    <subcellularLocation>
        <location evidence="1">Secreted</location>
    </subcellularLocation>
</comment>
<accession>A0ABT5KFX6</accession>
<evidence type="ECO:0000259" key="9">
    <source>
        <dbReference type="Pfam" id="PF20597"/>
    </source>
</evidence>
<feature type="domain" description="DUF5979" evidence="8">
    <location>
        <begin position="895"/>
        <end position="992"/>
    </location>
</feature>
<feature type="domain" description="DUF11" evidence="6">
    <location>
        <begin position="2509"/>
        <end position="2614"/>
    </location>
</feature>
<keyword evidence="3 5" id="KW-0732">Signal</keyword>
<feature type="chain" id="PRO_5045053841" evidence="5">
    <location>
        <begin position="39"/>
        <end position="2890"/>
    </location>
</feature>
<dbReference type="NCBIfam" id="TIGR04215">
    <property type="entry name" value="choice_anch_A"/>
    <property type="match status" value="1"/>
</dbReference>
<feature type="domain" description="DUF5979" evidence="8">
    <location>
        <begin position="1005"/>
        <end position="1100"/>
    </location>
</feature>
<feature type="domain" description="DUF11" evidence="6">
    <location>
        <begin position="2079"/>
        <end position="2216"/>
    </location>
</feature>
<feature type="region of interest" description="Disordered" evidence="4">
    <location>
        <begin position="2825"/>
        <end position="2890"/>
    </location>
</feature>
<dbReference type="Gene3D" id="2.60.40.10">
    <property type="entry name" value="Immunoglobulins"/>
    <property type="match status" value="2"/>
</dbReference>
<proteinExistence type="predicted"/>
<dbReference type="Pfam" id="PF20597">
    <property type="entry name" value="pAdhesive_15"/>
    <property type="match status" value="1"/>
</dbReference>
<dbReference type="EMBL" id="JAQQXT010000008">
    <property type="protein sequence ID" value="MDC8772822.1"/>
    <property type="molecule type" value="Genomic_DNA"/>
</dbReference>
<feature type="domain" description="DUF5979" evidence="8">
    <location>
        <begin position="465"/>
        <end position="552"/>
    </location>
</feature>
<feature type="domain" description="DUF5979" evidence="8">
    <location>
        <begin position="1326"/>
        <end position="1424"/>
    </location>
</feature>
<evidence type="ECO:0000256" key="3">
    <source>
        <dbReference type="ARBA" id="ARBA00022729"/>
    </source>
</evidence>
<feature type="signal peptide" evidence="5">
    <location>
        <begin position="1"/>
        <end position="38"/>
    </location>
</feature>
<name>A0ABT5KFX6_9BURK</name>
<evidence type="ECO:0000256" key="1">
    <source>
        <dbReference type="ARBA" id="ARBA00004613"/>
    </source>
</evidence>
<comment type="caution">
    <text evidence="10">The sequence shown here is derived from an EMBL/GenBank/DDBJ whole genome shotgun (WGS) entry which is preliminary data.</text>
</comment>